<accession>A0A426X7N7</accession>
<proteinExistence type="predicted"/>
<evidence type="ECO:0000313" key="2">
    <source>
        <dbReference type="EMBL" id="RRT35474.1"/>
    </source>
</evidence>
<dbReference type="AlphaFoldDB" id="A0A426X7N7"/>
<gene>
    <name evidence="2" type="ORF">B296_00053350</name>
</gene>
<dbReference type="EMBL" id="AMZH03025003">
    <property type="protein sequence ID" value="RRT35474.1"/>
    <property type="molecule type" value="Genomic_DNA"/>
</dbReference>
<comment type="caution">
    <text evidence="2">The sequence shown here is derived from an EMBL/GenBank/DDBJ whole genome shotgun (WGS) entry which is preliminary data.</text>
</comment>
<evidence type="ECO:0000256" key="1">
    <source>
        <dbReference type="SAM" id="MobiDB-lite"/>
    </source>
</evidence>
<feature type="region of interest" description="Disordered" evidence="1">
    <location>
        <begin position="1"/>
        <end position="35"/>
    </location>
</feature>
<evidence type="ECO:0000313" key="3">
    <source>
        <dbReference type="Proteomes" id="UP000287651"/>
    </source>
</evidence>
<sequence length="86" mass="9834">MEPERSGDEAPIGRLASPMEHFEPRATVPEASEPATRTVTGFTWNRLQYRITVNGSLLRRRWRRTSCGAEHEHEQSLFSADPIKLN</sequence>
<organism evidence="2 3">
    <name type="scientific">Ensete ventricosum</name>
    <name type="common">Abyssinian banana</name>
    <name type="synonym">Musa ensete</name>
    <dbReference type="NCBI Taxonomy" id="4639"/>
    <lineage>
        <taxon>Eukaryota</taxon>
        <taxon>Viridiplantae</taxon>
        <taxon>Streptophyta</taxon>
        <taxon>Embryophyta</taxon>
        <taxon>Tracheophyta</taxon>
        <taxon>Spermatophyta</taxon>
        <taxon>Magnoliopsida</taxon>
        <taxon>Liliopsida</taxon>
        <taxon>Zingiberales</taxon>
        <taxon>Musaceae</taxon>
        <taxon>Ensete</taxon>
    </lineage>
</organism>
<reference evidence="2 3" key="1">
    <citation type="journal article" date="2014" name="Agronomy (Basel)">
        <title>A Draft Genome Sequence for Ensete ventricosum, the Drought-Tolerant Tree Against Hunger.</title>
        <authorList>
            <person name="Harrison J."/>
            <person name="Moore K.A."/>
            <person name="Paszkiewicz K."/>
            <person name="Jones T."/>
            <person name="Grant M."/>
            <person name="Ambacheew D."/>
            <person name="Muzemil S."/>
            <person name="Studholme D.J."/>
        </authorList>
    </citation>
    <scope>NUCLEOTIDE SEQUENCE [LARGE SCALE GENOMIC DNA]</scope>
</reference>
<dbReference type="Proteomes" id="UP000287651">
    <property type="component" value="Unassembled WGS sequence"/>
</dbReference>
<protein>
    <submittedName>
        <fullName evidence="2">Uncharacterized protein</fullName>
    </submittedName>
</protein>
<name>A0A426X7N7_ENSVE</name>